<reference evidence="8 9" key="2">
    <citation type="submission" date="2018-09" db="EMBL/GenBank/DDBJ databases">
        <title>A high-quality reference genome of wild soybean provides a powerful tool to mine soybean genomes.</title>
        <authorList>
            <person name="Xie M."/>
            <person name="Chung C.Y.L."/>
            <person name="Li M.-W."/>
            <person name="Wong F.-L."/>
            <person name="Chan T.-F."/>
            <person name="Lam H.-M."/>
        </authorList>
    </citation>
    <scope>NUCLEOTIDE SEQUENCE [LARGE SCALE GENOMIC DNA]</scope>
    <source>
        <strain evidence="9">cv. W05</strain>
        <tissue evidence="8">Hypocotyl of etiolated seedlings</tissue>
    </source>
</reference>
<organism evidence="7">
    <name type="scientific">Glycine soja</name>
    <name type="common">Wild soybean</name>
    <dbReference type="NCBI Taxonomy" id="3848"/>
    <lineage>
        <taxon>Eukaryota</taxon>
        <taxon>Viridiplantae</taxon>
        <taxon>Streptophyta</taxon>
        <taxon>Embryophyta</taxon>
        <taxon>Tracheophyta</taxon>
        <taxon>Spermatophyta</taxon>
        <taxon>Magnoliopsida</taxon>
        <taxon>eudicotyledons</taxon>
        <taxon>Gunneridae</taxon>
        <taxon>Pentapetalae</taxon>
        <taxon>rosids</taxon>
        <taxon>fabids</taxon>
        <taxon>Fabales</taxon>
        <taxon>Fabaceae</taxon>
        <taxon>Papilionoideae</taxon>
        <taxon>50 kb inversion clade</taxon>
        <taxon>NPAAA clade</taxon>
        <taxon>indigoferoid/millettioid clade</taxon>
        <taxon>Phaseoleae</taxon>
        <taxon>Glycine</taxon>
        <taxon>Glycine subgen. Soja</taxon>
    </lineage>
</organism>
<dbReference type="PROSITE" id="PS50811">
    <property type="entry name" value="WRKY"/>
    <property type="match status" value="1"/>
</dbReference>
<reference evidence="7" key="1">
    <citation type="submission" date="2014-07" db="EMBL/GenBank/DDBJ databases">
        <title>Identification of a novel salt tolerance gene in wild soybean by whole-genome sequencing.</title>
        <authorList>
            <person name="Lam H.-M."/>
            <person name="Qi X."/>
            <person name="Li M.-W."/>
            <person name="Liu X."/>
            <person name="Xie M."/>
            <person name="Ni M."/>
            <person name="Xu X."/>
        </authorList>
    </citation>
    <scope>NUCLEOTIDE SEQUENCE [LARGE SCALE GENOMIC DNA]</scope>
    <source>
        <tissue evidence="7">Root</tissue>
    </source>
</reference>
<dbReference type="AlphaFoldDB" id="A0A0B2RKR7"/>
<keyword evidence="5" id="KW-0539">Nucleus</keyword>
<dbReference type="Proteomes" id="UP000053555">
    <property type="component" value="Unassembled WGS sequence"/>
</dbReference>
<name>A0A0B2RKR7_GLYSO</name>
<evidence type="ECO:0000313" key="9">
    <source>
        <dbReference type="Proteomes" id="UP000289340"/>
    </source>
</evidence>
<dbReference type="SMR" id="A0A0B2RKR7"/>
<evidence type="ECO:0000256" key="5">
    <source>
        <dbReference type="ARBA" id="ARBA00023242"/>
    </source>
</evidence>
<feature type="domain" description="WRKY" evidence="6">
    <location>
        <begin position="68"/>
        <end position="133"/>
    </location>
</feature>
<evidence type="ECO:0000256" key="4">
    <source>
        <dbReference type="ARBA" id="ARBA00023163"/>
    </source>
</evidence>
<dbReference type="EMBL" id="QZWG01000006">
    <property type="protein sequence ID" value="RZC07925.1"/>
    <property type="molecule type" value="Genomic_DNA"/>
</dbReference>
<dbReference type="EMBL" id="KN650032">
    <property type="protein sequence ID" value="KHN32553.1"/>
    <property type="molecule type" value="Genomic_DNA"/>
</dbReference>
<keyword evidence="3" id="KW-0238">DNA-binding</keyword>
<dbReference type="Gramene" id="XM_028378437.1">
    <property type="protein sequence ID" value="XP_028234238.1"/>
    <property type="gene ID" value="LOC114414082"/>
</dbReference>
<dbReference type="PANTHER" id="PTHR31221:SF236">
    <property type="entry name" value="WRKY FAMILY TRANSCRIPTION FACTOR"/>
    <property type="match status" value="1"/>
</dbReference>
<proteinExistence type="predicted"/>
<evidence type="ECO:0000313" key="7">
    <source>
        <dbReference type="EMBL" id="KHN32553.1"/>
    </source>
</evidence>
<evidence type="ECO:0000256" key="1">
    <source>
        <dbReference type="ARBA" id="ARBA00004123"/>
    </source>
</evidence>
<dbReference type="SMART" id="SM00774">
    <property type="entry name" value="WRKY"/>
    <property type="match status" value="1"/>
</dbReference>
<dbReference type="Gene3D" id="2.20.25.80">
    <property type="entry name" value="WRKY domain"/>
    <property type="match status" value="1"/>
</dbReference>
<keyword evidence="4" id="KW-0804">Transcription</keyword>
<evidence type="ECO:0000256" key="2">
    <source>
        <dbReference type="ARBA" id="ARBA00023015"/>
    </source>
</evidence>
<dbReference type="GO" id="GO:0043565">
    <property type="term" value="F:sequence-specific DNA binding"/>
    <property type="evidence" value="ECO:0007669"/>
    <property type="project" value="InterPro"/>
</dbReference>
<dbReference type="PANTHER" id="PTHR31221">
    <property type="entry name" value="WRKY TRANSCRIPTION FACTOR PROTEIN 1-RELATED"/>
    <property type="match status" value="1"/>
</dbReference>
<sequence>MEKHQVMLPTSSTSSTPFSSDFKVDYINSTVHVENEAIRTQRKAISAQNKRDKEFIIKQHRYVFQTKSPVDVLDDGYQWRKYGKKIVKNNKFPRSYYRCSHQDCNVKKQIQRHSRDEQIVVTTYEGTHTHPVDKSAESFDQILGNLLIGNLVCNVPPTLE</sequence>
<protein>
    <submittedName>
        <fullName evidence="7">Putative WRKY transcription factor 75</fullName>
    </submittedName>
</protein>
<evidence type="ECO:0000313" key="8">
    <source>
        <dbReference type="EMBL" id="RZC07925.1"/>
    </source>
</evidence>
<comment type="subcellular location">
    <subcellularLocation>
        <location evidence="1">Nucleus</location>
    </subcellularLocation>
</comment>
<keyword evidence="9" id="KW-1185">Reference proteome</keyword>
<accession>A0A0B2RKR7</accession>
<gene>
    <name evidence="8" type="ORF">D0Y65_014923</name>
    <name evidence="7" type="ORF">glysoja_040749</name>
</gene>
<evidence type="ECO:0000259" key="6">
    <source>
        <dbReference type="PROSITE" id="PS50811"/>
    </source>
</evidence>
<dbReference type="Proteomes" id="UP000289340">
    <property type="component" value="Chromosome 6"/>
</dbReference>
<dbReference type="InterPro" id="IPR044810">
    <property type="entry name" value="WRKY_plant"/>
</dbReference>
<dbReference type="FunFam" id="2.20.25.80:FF:000003">
    <property type="entry name" value="WRKY transcription factor 57"/>
    <property type="match status" value="1"/>
</dbReference>
<keyword evidence="2" id="KW-0805">Transcription regulation</keyword>
<dbReference type="SUPFAM" id="SSF118290">
    <property type="entry name" value="WRKY DNA-binding domain"/>
    <property type="match status" value="1"/>
</dbReference>
<dbReference type="InterPro" id="IPR036576">
    <property type="entry name" value="WRKY_dom_sf"/>
</dbReference>
<dbReference type="Pfam" id="PF03106">
    <property type="entry name" value="WRKY"/>
    <property type="match status" value="1"/>
</dbReference>
<dbReference type="GO" id="GO:0005634">
    <property type="term" value="C:nucleus"/>
    <property type="evidence" value="ECO:0007669"/>
    <property type="project" value="UniProtKB-SubCell"/>
</dbReference>
<dbReference type="InterPro" id="IPR003657">
    <property type="entry name" value="WRKY_dom"/>
</dbReference>
<dbReference type="GO" id="GO:0003700">
    <property type="term" value="F:DNA-binding transcription factor activity"/>
    <property type="evidence" value="ECO:0007669"/>
    <property type="project" value="InterPro"/>
</dbReference>
<evidence type="ECO:0000256" key="3">
    <source>
        <dbReference type="ARBA" id="ARBA00023125"/>
    </source>
</evidence>